<comment type="caution">
    <text evidence="1">The sequence shown here is derived from an EMBL/GenBank/DDBJ whole genome shotgun (WGS) entry which is preliminary data.</text>
</comment>
<protein>
    <submittedName>
        <fullName evidence="1">Uncharacterized protein</fullName>
    </submittedName>
</protein>
<sequence>MDTIRDTILAFPGLEDTEDAFLNRVLALRGLDGTKPYSADIDSSVCLAAADLYKQMANLPDFSEGELSKTYPRSYYVNTAKSLYIENGEPEKALTVGRRITVKGKAGSRW</sequence>
<evidence type="ECO:0000313" key="2">
    <source>
        <dbReference type="Proteomes" id="UP000295600"/>
    </source>
</evidence>
<organism evidence="1 2">
    <name type="scientific">Prevotella heparinolytica</name>
    <dbReference type="NCBI Taxonomy" id="28113"/>
    <lineage>
        <taxon>Bacteria</taxon>
        <taxon>Pseudomonadati</taxon>
        <taxon>Bacteroidota</taxon>
        <taxon>Bacteroidia</taxon>
        <taxon>Bacteroidales</taxon>
        <taxon>Bacteroidaceae</taxon>
        <taxon>Bacteroides</taxon>
    </lineage>
</organism>
<dbReference type="AlphaFoldDB" id="A0A4R2M1M8"/>
<dbReference type="RefSeq" id="WP_131927388.1">
    <property type="nucleotide sequence ID" value="NZ_SLXB01000031.1"/>
</dbReference>
<evidence type="ECO:0000313" key="1">
    <source>
        <dbReference type="EMBL" id="TCO87458.1"/>
    </source>
</evidence>
<dbReference type="EMBL" id="SLXB01000031">
    <property type="protein sequence ID" value="TCO87458.1"/>
    <property type="molecule type" value="Genomic_DNA"/>
</dbReference>
<dbReference type="Proteomes" id="UP000295600">
    <property type="component" value="Unassembled WGS sequence"/>
</dbReference>
<proteinExistence type="predicted"/>
<accession>A0A4R2M1M8</accession>
<reference evidence="1 2" key="1">
    <citation type="submission" date="2019-03" db="EMBL/GenBank/DDBJ databases">
        <title>Genomic Encyclopedia of Type Strains, Phase IV (KMG-IV): sequencing the most valuable type-strain genomes for metagenomic binning, comparative biology and taxonomic classification.</title>
        <authorList>
            <person name="Goeker M."/>
        </authorList>
    </citation>
    <scope>NUCLEOTIDE SEQUENCE [LARGE SCALE GENOMIC DNA]</scope>
    <source>
        <strain evidence="1 2">DSM 23917</strain>
    </source>
</reference>
<gene>
    <name evidence="1" type="ORF">EV202_1313</name>
</gene>
<name>A0A4R2M1M8_9BACE</name>